<comment type="caution">
    <text evidence="1">The sequence shown here is derived from an EMBL/GenBank/DDBJ whole genome shotgun (WGS) entry which is preliminary data.</text>
</comment>
<dbReference type="InterPro" id="IPR003789">
    <property type="entry name" value="Asn/Gln_tRNA_amidoTrase-B-like"/>
</dbReference>
<dbReference type="InterPro" id="IPR019004">
    <property type="entry name" value="YqeY/Aim41"/>
</dbReference>
<dbReference type="Pfam" id="PF09424">
    <property type="entry name" value="YqeY"/>
    <property type="match status" value="1"/>
</dbReference>
<sequence>MLLERIEKDFITAMKAHEAERVSILRTLRAALQNAAIAARTSAAKAIDDAAVEAVIRQEVKRLRDALTDFTKAAREDLAGAAKREIEVLSTYLPQAIDSAEVQRRVKAVVATLRTEGVSDVGSVMKAVMADLKGAADGTEVSTAVRNALEQKKDSPK</sequence>
<gene>
    <name evidence="1" type="ORF">COV04_00900</name>
</gene>
<dbReference type="GO" id="GO:0016884">
    <property type="term" value="F:carbon-nitrogen ligase activity, with glutamine as amido-N-donor"/>
    <property type="evidence" value="ECO:0007669"/>
    <property type="project" value="InterPro"/>
</dbReference>
<dbReference type="InterPro" id="IPR023168">
    <property type="entry name" value="GatB_Yqey_C_2"/>
</dbReference>
<protein>
    <submittedName>
        <fullName evidence="1">Aspartyl-tRNA amidotransferase</fullName>
    </submittedName>
</protein>
<dbReference type="GO" id="GO:0016740">
    <property type="term" value="F:transferase activity"/>
    <property type="evidence" value="ECO:0007669"/>
    <property type="project" value="UniProtKB-KW"/>
</dbReference>
<dbReference type="SUPFAM" id="SSF89095">
    <property type="entry name" value="GatB/YqeY motif"/>
    <property type="match status" value="1"/>
</dbReference>
<reference evidence="1 2" key="1">
    <citation type="submission" date="2017-09" db="EMBL/GenBank/DDBJ databases">
        <title>Depth-based differentiation of microbial function through sediment-hosted aquifers and enrichment of novel symbionts in the deep terrestrial subsurface.</title>
        <authorList>
            <person name="Probst A.J."/>
            <person name="Ladd B."/>
            <person name="Jarett J.K."/>
            <person name="Geller-Mcgrath D.E."/>
            <person name="Sieber C.M."/>
            <person name="Emerson J.B."/>
            <person name="Anantharaman K."/>
            <person name="Thomas B.C."/>
            <person name="Malmstrom R."/>
            <person name="Stieglmeier M."/>
            <person name="Klingl A."/>
            <person name="Woyke T."/>
            <person name="Ryan C.M."/>
            <person name="Banfield J.F."/>
        </authorList>
    </citation>
    <scope>NUCLEOTIDE SEQUENCE [LARGE SCALE GENOMIC DNA]</scope>
    <source>
        <strain evidence="1">CG10_big_fil_rev_8_21_14_0_10_48_11</strain>
    </source>
</reference>
<evidence type="ECO:0000313" key="2">
    <source>
        <dbReference type="Proteomes" id="UP000231152"/>
    </source>
</evidence>
<dbReference type="AlphaFoldDB" id="A0A2M8LF49"/>
<dbReference type="Gene3D" id="1.10.1510.10">
    <property type="entry name" value="Uncharacterised protein YqeY/AIM41 PF09424, N-terminal domain"/>
    <property type="match status" value="1"/>
</dbReference>
<dbReference type="EMBL" id="PFET01000005">
    <property type="protein sequence ID" value="PJE76074.1"/>
    <property type="molecule type" value="Genomic_DNA"/>
</dbReference>
<dbReference type="InterPro" id="IPR042184">
    <property type="entry name" value="YqeY/Aim41_N"/>
</dbReference>
<dbReference type="Gene3D" id="1.10.10.410">
    <property type="match status" value="1"/>
</dbReference>
<dbReference type="PANTHER" id="PTHR28055:SF1">
    <property type="entry name" value="ALTERED INHERITANCE OF MITOCHONDRIA PROTEIN 41, MITOCHONDRIAL"/>
    <property type="match status" value="1"/>
</dbReference>
<dbReference type="Proteomes" id="UP000231152">
    <property type="component" value="Unassembled WGS sequence"/>
</dbReference>
<proteinExistence type="predicted"/>
<name>A0A2M8LF49_9BACT</name>
<dbReference type="PANTHER" id="PTHR28055">
    <property type="entry name" value="ALTERED INHERITANCE OF MITOCHONDRIA PROTEIN 41, MITOCHONDRIAL"/>
    <property type="match status" value="1"/>
</dbReference>
<accession>A0A2M8LF49</accession>
<keyword evidence="1" id="KW-0808">Transferase</keyword>
<organism evidence="1 2">
    <name type="scientific">Candidatus Uhrbacteria bacterium CG10_big_fil_rev_8_21_14_0_10_48_11</name>
    <dbReference type="NCBI Taxonomy" id="1975037"/>
    <lineage>
        <taxon>Bacteria</taxon>
        <taxon>Candidatus Uhriibacteriota</taxon>
    </lineage>
</organism>
<evidence type="ECO:0000313" key="1">
    <source>
        <dbReference type="EMBL" id="PJE76074.1"/>
    </source>
</evidence>